<protein>
    <submittedName>
        <fullName evidence="5">Serine protease</fullName>
    </submittedName>
</protein>
<accession>A0A291QUF3</accession>
<dbReference type="Proteomes" id="UP000220133">
    <property type="component" value="Chromosome"/>
</dbReference>
<dbReference type="Gene3D" id="2.40.10.10">
    <property type="entry name" value="Trypsin-like serine proteases"/>
    <property type="match status" value="2"/>
</dbReference>
<evidence type="ECO:0000256" key="3">
    <source>
        <dbReference type="ARBA" id="ARBA00022801"/>
    </source>
</evidence>
<keyword evidence="4" id="KW-0812">Transmembrane</keyword>
<evidence type="ECO:0000256" key="2">
    <source>
        <dbReference type="ARBA" id="ARBA00022670"/>
    </source>
</evidence>
<comment type="similarity">
    <text evidence="1">Belongs to the peptidase S1C family.</text>
</comment>
<keyword evidence="2 5" id="KW-0645">Protease</keyword>
<dbReference type="InterPro" id="IPR009003">
    <property type="entry name" value="Peptidase_S1_PA"/>
</dbReference>
<dbReference type="PANTHER" id="PTHR43343">
    <property type="entry name" value="PEPTIDASE S12"/>
    <property type="match status" value="1"/>
</dbReference>
<dbReference type="KEGG" id="cbae:COR50_11050"/>
<dbReference type="GO" id="GO:0006508">
    <property type="term" value="P:proteolysis"/>
    <property type="evidence" value="ECO:0007669"/>
    <property type="project" value="UniProtKB-KW"/>
</dbReference>
<dbReference type="SUPFAM" id="SSF50494">
    <property type="entry name" value="Trypsin-like serine proteases"/>
    <property type="match status" value="1"/>
</dbReference>
<sequence>MNDMHLVQEIDRYLSGEMDAAERAAFESLRDNNPEVDQMVVAQQLLIKQLESHGQRKNLHQKMQDIHQRMDIPALAMEAQKAPQRKILWMKRKTLINLAGAACIALCTSLATIYFTQNASHKSTVAQYEDVKRELTKVQNSQKALVSDINNKNARRGPVNPGNFGGTCFAIAKNGLMITNYHVVAGADSIYIQNNKGEAFKAVSIFEDITRDLAVIQVVDSNFKNQNIPYSLKTNNIHVGEEVFTMGFPRDEIVYGKGYISAQTGFNGDTAAYQVAIPVNPGNSGAPLLDNDGNIIGIITGKQTSSDGIAFAVKSINLKRLFDEMPKDKLAKKDLQHQKSGLDHLKRGDQIKKLEDFVYMVKVYNQ</sequence>
<gene>
    <name evidence="5" type="ORF">COR50_11050</name>
</gene>
<evidence type="ECO:0000313" key="5">
    <source>
        <dbReference type="EMBL" id="ATL47659.1"/>
    </source>
</evidence>
<evidence type="ECO:0000313" key="6">
    <source>
        <dbReference type="Proteomes" id="UP000220133"/>
    </source>
</evidence>
<keyword evidence="4" id="KW-0472">Membrane</keyword>
<reference evidence="5 6" key="1">
    <citation type="submission" date="2017-10" db="EMBL/GenBank/DDBJ databases">
        <title>Paenichitinophaga pekingensis gen. nov., sp. nov., isolated from activated sludge.</title>
        <authorList>
            <person name="Jin D."/>
            <person name="Kong X."/>
            <person name="Deng Y."/>
            <person name="Bai Z."/>
        </authorList>
    </citation>
    <scope>NUCLEOTIDE SEQUENCE [LARGE SCALE GENOMIC DNA]</scope>
    <source>
        <strain evidence="5 6">13</strain>
    </source>
</reference>
<keyword evidence="3" id="KW-0378">Hydrolase</keyword>
<dbReference type="Pfam" id="PF13365">
    <property type="entry name" value="Trypsin_2"/>
    <property type="match status" value="1"/>
</dbReference>
<evidence type="ECO:0000256" key="1">
    <source>
        <dbReference type="ARBA" id="ARBA00010541"/>
    </source>
</evidence>
<dbReference type="InterPro" id="IPR043504">
    <property type="entry name" value="Peptidase_S1_PA_chymotrypsin"/>
</dbReference>
<dbReference type="GO" id="GO:0004252">
    <property type="term" value="F:serine-type endopeptidase activity"/>
    <property type="evidence" value="ECO:0007669"/>
    <property type="project" value="InterPro"/>
</dbReference>
<dbReference type="AlphaFoldDB" id="A0A291QUF3"/>
<organism evidence="5 6">
    <name type="scientific">Chitinophaga caeni</name>
    <dbReference type="NCBI Taxonomy" id="2029983"/>
    <lineage>
        <taxon>Bacteria</taxon>
        <taxon>Pseudomonadati</taxon>
        <taxon>Bacteroidota</taxon>
        <taxon>Chitinophagia</taxon>
        <taxon>Chitinophagales</taxon>
        <taxon>Chitinophagaceae</taxon>
        <taxon>Chitinophaga</taxon>
    </lineage>
</organism>
<keyword evidence="4" id="KW-1133">Transmembrane helix</keyword>
<dbReference type="PANTHER" id="PTHR43343:SF3">
    <property type="entry name" value="PROTEASE DO-LIKE 8, CHLOROPLASTIC"/>
    <property type="match status" value="1"/>
</dbReference>
<name>A0A291QUF3_9BACT</name>
<dbReference type="RefSeq" id="WP_098194036.1">
    <property type="nucleotide sequence ID" value="NZ_CP023777.1"/>
</dbReference>
<evidence type="ECO:0000256" key="4">
    <source>
        <dbReference type="SAM" id="Phobius"/>
    </source>
</evidence>
<dbReference type="PRINTS" id="PR00834">
    <property type="entry name" value="PROTEASES2C"/>
</dbReference>
<feature type="transmembrane region" description="Helical" evidence="4">
    <location>
        <begin position="95"/>
        <end position="115"/>
    </location>
</feature>
<keyword evidence="6" id="KW-1185">Reference proteome</keyword>
<proteinExistence type="inferred from homology"/>
<dbReference type="EMBL" id="CP023777">
    <property type="protein sequence ID" value="ATL47659.1"/>
    <property type="molecule type" value="Genomic_DNA"/>
</dbReference>
<dbReference type="InterPro" id="IPR051201">
    <property type="entry name" value="Chloro_Bact_Ser_Proteases"/>
</dbReference>
<dbReference type="InterPro" id="IPR001940">
    <property type="entry name" value="Peptidase_S1C"/>
</dbReference>